<comment type="similarity">
    <text evidence="4 9">Belongs to the MQO family.</text>
</comment>
<keyword evidence="6 9" id="KW-0285">Flavoprotein</keyword>
<comment type="cofactor">
    <cofactor evidence="2 9">
        <name>FAD</name>
        <dbReference type="ChEBI" id="CHEBI:57692"/>
    </cofactor>
</comment>
<comment type="catalytic activity">
    <reaction evidence="1 9">
        <text>(S)-malate + a quinone = a quinol + oxaloacetate</text>
        <dbReference type="Rhea" id="RHEA:46012"/>
        <dbReference type="ChEBI" id="CHEBI:15589"/>
        <dbReference type="ChEBI" id="CHEBI:16452"/>
        <dbReference type="ChEBI" id="CHEBI:24646"/>
        <dbReference type="ChEBI" id="CHEBI:132124"/>
        <dbReference type="EC" id="1.1.5.4"/>
    </reaction>
</comment>
<dbReference type="NCBIfam" id="NF003606">
    <property type="entry name" value="PRK05257.2-1"/>
    <property type="match status" value="1"/>
</dbReference>
<evidence type="ECO:0000256" key="1">
    <source>
        <dbReference type="ARBA" id="ARBA00001139"/>
    </source>
</evidence>
<reference evidence="10 11" key="1">
    <citation type="submission" date="2023-02" db="EMBL/GenBank/DDBJ databases">
        <title>Mannheimia cairiniae sp. nov., a novel species of Mannheimia obtained from moscovy ducks (Cairina moschata) and reclassification of Mannheimia ovis as heterotypic synonym of Mannheimia pernigra.</title>
        <authorList>
            <person name="Christensen H."/>
        </authorList>
    </citation>
    <scope>NUCLEOTIDE SEQUENCE [LARGE SCALE GENOMIC DNA]</scope>
    <source>
        <strain evidence="10 11">AT1</strain>
    </source>
</reference>
<evidence type="ECO:0000256" key="8">
    <source>
        <dbReference type="ARBA" id="ARBA00023002"/>
    </source>
</evidence>
<dbReference type="HAMAP" id="MF_00212">
    <property type="entry name" value="MQO"/>
    <property type="match status" value="1"/>
</dbReference>
<dbReference type="NCBIfam" id="NF003611">
    <property type="entry name" value="PRK05257.3-2"/>
    <property type="match status" value="1"/>
</dbReference>
<accession>A0ABT5MRI2</accession>
<evidence type="ECO:0000256" key="6">
    <source>
        <dbReference type="ARBA" id="ARBA00022630"/>
    </source>
</evidence>
<dbReference type="PANTHER" id="PTHR43104:SF2">
    <property type="entry name" value="L-2-HYDROXYGLUTARATE DEHYDROGENASE, MITOCHONDRIAL"/>
    <property type="match status" value="1"/>
</dbReference>
<dbReference type="InterPro" id="IPR006231">
    <property type="entry name" value="MQO"/>
</dbReference>
<evidence type="ECO:0000256" key="2">
    <source>
        <dbReference type="ARBA" id="ARBA00001974"/>
    </source>
</evidence>
<dbReference type="PANTHER" id="PTHR43104">
    <property type="entry name" value="L-2-HYDROXYGLUTARATE DEHYDROGENASE, MITOCHONDRIAL"/>
    <property type="match status" value="1"/>
</dbReference>
<sequence length="488" mass="54659">MGKAVYRSDVALIGAGIMSATLGTFLTELAPYKSITIFEKQPDIGLENTNGWNNSGTGHSAFCELNYTPENIDGSIDVGTALNINKKFQLSLEMWAYLIEQGRISSPEDFIHRLPHISFVKGEKNVHFLKQRFSTLLKEPAFTNMLYSEDPTTLAEWMPLIMSKQDTSEPIAATYVPNGTDVNFGALSRKLFDYLQQEGVELKLNHKVKDIQKIVGGWRISITNAKGQDITHFCKFLFIGCGGGSLPLLQKTGIPESKHLASFPMSSLFMVCHNPEIIAQHHAKVYGRSNTNTSQISVPHLDTRFIDGKKYLFFGPFSGFTMKFLKSGSIFDLAKSLNPHNFVEVHWAGIKNLPLAHYLIKQTFLTKEQRMNELRHFIPQAKSEDWDIVTAGNQVQIIKNTPNEKAKRCFGAEPIISEDGSIATLLGSSFGASASVAEVLNILSKCFSDEFSQWQEKLNEMLPSQANLFTNRAELENYYIKINNILKL</sequence>
<dbReference type="Proteomes" id="UP001221909">
    <property type="component" value="Unassembled WGS sequence"/>
</dbReference>
<keyword evidence="11" id="KW-1185">Reference proteome</keyword>
<dbReference type="InterPro" id="IPR036188">
    <property type="entry name" value="FAD/NAD-bd_sf"/>
</dbReference>
<name>A0ABT5MRI2_9PAST</name>
<evidence type="ECO:0000313" key="11">
    <source>
        <dbReference type="Proteomes" id="UP001221909"/>
    </source>
</evidence>
<evidence type="ECO:0000256" key="5">
    <source>
        <dbReference type="ARBA" id="ARBA00022532"/>
    </source>
</evidence>
<dbReference type="RefSeq" id="WP_273749767.1">
    <property type="nucleotide sequence ID" value="NZ_JAQSJE010000005.1"/>
</dbReference>
<keyword evidence="7 9" id="KW-0274">FAD</keyword>
<dbReference type="Gene3D" id="3.30.9.10">
    <property type="entry name" value="D-Amino Acid Oxidase, subunit A, domain 2"/>
    <property type="match status" value="1"/>
</dbReference>
<comment type="pathway">
    <text evidence="3 9">Carbohydrate metabolism; tricarboxylic acid cycle; oxaloacetate from (S)-malate (quinone route): step 1/1.</text>
</comment>
<evidence type="ECO:0000256" key="3">
    <source>
        <dbReference type="ARBA" id="ARBA00005012"/>
    </source>
</evidence>
<keyword evidence="5 9" id="KW-0816">Tricarboxylic acid cycle</keyword>
<dbReference type="SUPFAM" id="SSF51905">
    <property type="entry name" value="FAD/NAD(P)-binding domain"/>
    <property type="match status" value="1"/>
</dbReference>
<dbReference type="EC" id="1.1.5.4" evidence="9"/>
<dbReference type="EMBL" id="JAQSJE010000005">
    <property type="protein sequence ID" value="MDD0824076.1"/>
    <property type="molecule type" value="Genomic_DNA"/>
</dbReference>
<evidence type="ECO:0000313" key="10">
    <source>
        <dbReference type="EMBL" id="MDD0824076.1"/>
    </source>
</evidence>
<dbReference type="NCBIfam" id="TIGR01320">
    <property type="entry name" value="mal_quin_oxido"/>
    <property type="match status" value="1"/>
</dbReference>
<dbReference type="Pfam" id="PF06039">
    <property type="entry name" value="Mqo"/>
    <property type="match status" value="1"/>
</dbReference>
<protein>
    <recommendedName>
        <fullName evidence="9">Probable malate:quinone oxidoreductase</fullName>
        <ecNumber evidence="9">1.1.5.4</ecNumber>
    </recommendedName>
    <alternativeName>
        <fullName evidence="9">MQO</fullName>
    </alternativeName>
    <alternativeName>
        <fullName evidence="9">Malate dehydrogenase [quinone]</fullName>
    </alternativeName>
</protein>
<evidence type="ECO:0000256" key="7">
    <source>
        <dbReference type="ARBA" id="ARBA00022827"/>
    </source>
</evidence>
<proteinExistence type="inferred from homology"/>
<comment type="caution">
    <text evidence="10">The sequence shown here is derived from an EMBL/GenBank/DDBJ whole genome shotgun (WGS) entry which is preliminary data.</text>
</comment>
<dbReference type="Gene3D" id="3.50.50.60">
    <property type="entry name" value="FAD/NAD(P)-binding domain"/>
    <property type="match status" value="1"/>
</dbReference>
<evidence type="ECO:0000256" key="9">
    <source>
        <dbReference type="HAMAP-Rule" id="MF_00212"/>
    </source>
</evidence>
<organism evidence="10 11">
    <name type="scientific">Mannheimia cairinae</name>
    <dbReference type="NCBI Taxonomy" id="3025936"/>
    <lineage>
        <taxon>Bacteria</taxon>
        <taxon>Pseudomonadati</taxon>
        <taxon>Pseudomonadota</taxon>
        <taxon>Gammaproteobacteria</taxon>
        <taxon>Pasteurellales</taxon>
        <taxon>Pasteurellaceae</taxon>
        <taxon>Mannheimia</taxon>
    </lineage>
</organism>
<dbReference type="GO" id="GO:0008924">
    <property type="term" value="F:L-malate dehydrogenase (quinone) activity"/>
    <property type="evidence" value="ECO:0007669"/>
    <property type="project" value="UniProtKB-EC"/>
</dbReference>
<evidence type="ECO:0000256" key="4">
    <source>
        <dbReference type="ARBA" id="ARBA00006389"/>
    </source>
</evidence>
<gene>
    <name evidence="9 10" type="primary">mqo</name>
    <name evidence="10" type="ORF">PTQ27_06305</name>
</gene>
<keyword evidence="8 9" id="KW-0560">Oxidoreductase</keyword>